<organism evidence="1 2">
    <name type="scientific">Micromonospora pisi</name>
    <dbReference type="NCBI Taxonomy" id="589240"/>
    <lineage>
        <taxon>Bacteria</taxon>
        <taxon>Bacillati</taxon>
        <taxon>Actinomycetota</taxon>
        <taxon>Actinomycetes</taxon>
        <taxon>Micromonosporales</taxon>
        <taxon>Micromonosporaceae</taxon>
        <taxon>Micromonospora</taxon>
    </lineage>
</organism>
<comment type="caution">
    <text evidence="1">The sequence shown here is derived from an EMBL/GenBank/DDBJ whole genome shotgun (WGS) entry which is preliminary data.</text>
</comment>
<evidence type="ECO:0000313" key="2">
    <source>
        <dbReference type="Proteomes" id="UP000277671"/>
    </source>
</evidence>
<evidence type="ECO:0000313" key="1">
    <source>
        <dbReference type="EMBL" id="RKR86629.1"/>
    </source>
</evidence>
<dbReference type="EMBL" id="RBKT01000001">
    <property type="protein sequence ID" value="RKR86629.1"/>
    <property type="molecule type" value="Genomic_DNA"/>
</dbReference>
<dbReference type="AlphaFoldDB" id="A0A495JEY4"/>
<protein>
    <recommendedName>
        <fullName evidence="3">WXG100 family type VII secretion target</fullName>
    </recommendedName>
</protein>
<accession>A0A495JEY4</accession>
<reference evidence="1 2" key="1">
    <citation type="submission" date="2018-10" db="EMBL/GenBank/DDBJ databases">
        <title>Sequencing the genomes of 1000 actinobacteria strains.</title>
        <authorList>
            <person name="Klenk H.-P."/>
        </authorList>
    </citation>
    <scope>NUCLEOTIDE SEQUENCE [LARGE SCALE GENOMIC DNA]</scope>
    <source>
        <strain evidence="1 2">DSM 45175</strain>
    </source>
</reference>
<dbReference type="OrthoDB" id="4350663at2"/>
<evidence type="ECO:0008006" key="3">
    <source>
        <dbReference type="Google" id="ProtNLM"/>
    </source>
</evidence>
<sequence length="101" mass="11055">MPNITVDFAKVQLVNDQLNLAVTQTVPRLEDLLAAVSQLLTSDGGLWLQKSSPTLSGQYQTFNTELTAAIESIRSFAQQFHNITVQLRTMDEQITASSSSA</sequence>
<name>A0A495JEY4_9ACTN</name>
<dbReference type="Proteomes" id="UP000277671">
    <property type="component" value="Unassembled WGS sequence"/>
</dbReference>
<gene>
    <name evidence="1" type="ORF">BDK92_0872</name>
</gene>
<keyword evidence="2" id="KW-1185">Reference proteome</keyword>
<proteinExistence type="predicted"/>
<dbReference type="RefSeq" id="WP_121154780.1">
    <property type="nucleotide sequence ID" value="NZ_RBKT01000001.1"/>
</dbReference>